<keyword evidence="1" id="KW-0175">Coiled coil</keyword>
<evidence type="ECO:0008006" key="5">
    <source>
        <dbReference type="Google" id="ProtNLM"/>
    </source>
</evidence>
<sequence length="353" mass="39638">MKQEELRLSDVLKAILEGKKIIFISLAIAFVLGVIHYATTPNEYITKSTLLPVVEQSSRLPGNLGGLAGLAGINLPTNPGSSIPPNLYPDVVGSTPFGLYLIKQEFYFPTIGENLTLEEYFVKHQDISLMQKIFKLPNKIFSLFKNSEPKSGNEIQSDSQTYSSKVKKLSGRESSAISQIRSRVSAEVDLSLGVVTVQVKMQDPIVAAKLVELTHDYLSVYITDYKSSADIRNLEFIEERYEESKQQYFKAQDELAAFKDRNRNIVTAAAQVKEEQLRNEVSIYYNVFNNLAQEVEQAKIRVQRSSPVFNVLEPSYVPLKESSPKLILNVVVFLFLAAALSIGYILVFRPIEK</sequence>
<reference evidence="3 4" key="1">
    <citation type="journal article" date="2020" name="Syst. Appl. Microbiol.">
        <title>Arthrospiribacter ruber gen. nov., sp. nov., a novel bacterium isolated from Arthrospira cultures.</title>
        <authorList>
            <person name="Waleron M."/>
            <person name="Misztak A."/>
            <person name="Waleron M.M."/>
            <person name="Furmaniak M."/>
            <person name="Mrozik A."/>
            <person name="Waleron K."/>
        </authorList>
    </citation>
    <scope>NUCLEOTIDE SEQUENCE [LARGE SCALE GENOMIC DNA]</scope>
    <source>
        <strain evidence="3 4">DPMB0001</strain>
    </source>
</reference>
<feature type="transmembrane region" description="Helical" evidence="2">
    <location>
        <begin position="326"/>
        <end position="347"/>
    </location>
</feature>
<keyword evidence="2" id="KW-0472">Membrane</keyword>
<keyword evidence="2" id="KW-0812">Transmembrane</keyword>
<dbReference type="AlphaFoldDB" id="A0A951IUG0"/>
<evidence type="ECO:0000313" key="4">
    <source>
        <dbReference type="Proteomes" id="UP000727490"/>
    </source>
</evidence>
<accession>A0A951IUG0</accession>
<dbReference type="PANTHER" id="PTHR32309:SF13">
    <property type="entry name" value="FERRIC ENTEROBACTIN TRANSPORT PROTEIN FEPE"/>
    <property type="match status" value="1"/>
</dbReference>
<dbReference type="EMBL" id="RPHB01000001">
    <property type="protein sequence ID" value="MBW3466352.1"/>
    <property type="molecule type" value="Genomic_DNA"/>
</dbReference>
<protein>
    <recommendedName>
        <fullName evidence="5">Chain length determinant protein</fullName>
    </recommendedName>
</protein>
<dbReference type="PANTHER" id="PTHR32309">
    <property type="entry name" value="TYROSINE-PROTEIN KINASE"/>
    <property type="match status" value="1"/>
</dbReference>
<name>A0A951IUG0_9BACT</name>
<dbReference type="GO" id="GO:0004713">
    <property type="term" value="F:protein tyrosine kinase activity"/>
    <property type="evidence" value="ECO:0007669"/>
    <property type="project" value="TreeGrafter"/>
</dbReference>
<proteinExistence type="predicted"/>
<dbReference type="RefSeq" id="WP_219286137.1">
    <property type="nucleotide sequence ID" value="NZ_RPHB01000001.1"/>
</dbReference>
<evidence type="ECO:0000256" key="2">
    <source>
        <dbReference type="SAM" id="Phobius"/>
    </source>
</evidence>
<keyword evidence="4" id="KW-1185">Reference proteome</keyword>
<organism evidence="3 4">
    <name type="scientific">Arthrospiribacter ruber</name>
    <dbReference type="NCBI Taxonomy" id="2487934"/>
    <lineage>
        <taxon>Bacteria</taxon>
        <taxon>Pseudomonadati</taxon>
        <taxon>Bacteroidota</taxon>
        <taxon>Cytophagia</taxon>
        <taxon>Cytophagales</taxon>
        <taxon>Cyclobacteriaceae</taxon>
        <taxon>Arthrospiribacter</taxon>
    </lineage>
</organism>
<keyword evidence="2" id="KW-1133">Transmembrane helix</keyword>
<gene>
    <name evidence="3" type="ORF">EGN73_00805</name>
</gene>
<evidence type="ECO:0000313" key="3">
    <source>
        <dbReference type="EMBL" id="MBW3466352.1"/>
    </source>
</evidence>
<feature type="transmembrane region" description="Helical" evidence="2">
    <location>
        <begin position="21"/>
        <end position="39"/>
    </location>
</feature>
<feature type="coiled-coil region" evidence="1">
    <location>
        <begin position="234"/>
        <end position="261"/>
    </location>
</feature>
<dbReference type="Proteomes" id="UP000727490">
    <property type="component" value="Unassembled WGS sequence"/>
</dbReference>
<evidence type="ECO:0000256" key="1">
    <source>
        <dbReference type="SAM" id="Coils"/>
    </source>
</evidence>
<comment type="caution">
    <text evidence="3">The sequence shown here is derived from an EMBL/GenBank/DDBJ whole genome shotgun (WGS) entry which is preliminary data.</text>
</comment>
<dbReference type="GO" id="GO:0005886">
    <property type="term" value="C:plasma membrane"/>
    <property type="evidence" value="ECO:0007669"/>
    <property type="project" value="TreeGrafter"/>
</dbReference>
<dbReference type="InterPro" id="IPR050445">
    <property type="entry name" value="Bact_polysacc_biosynth/exp"/>
</dbReference>